<dbReference type="Proteomes" id="UP000054770">
    <property type="component" value="Unassembled WGS sequence"/>
</dbReference>
<protein>
    <submittedName>
        <fullName evidence="4">Esterase/lipase</fullName>
    </submittedName>
</protein>
<reference evidence="4" key="1">
    <citation type="submission" date="2016-01" db="EMBL/GenBank/DDBJ databases">
        <authorList>
            <person name="Peeters C."/>
        </authorList>
    </citation>
    <scope>NUCLEOTIDE SEQUENCE [LARGE SCALE GENOMIC DNA]</scope>
    <source>
        <strain evidence="4">LMG 22940</strain>
    </source>
</reference>
<dbReference type="InterPro" id="IPR029058">
    <property type="entry name" value="AB_hydrolase_fold"/>
</dbReference>
<name>A0A158KT04_9BURK</name>
<evidence type="ECO:0000256" key="2">
    <source>
        <dbReference type="ARBA" id="ARBA00022801"/>
    </source>
</evidence>
<evidence type="ECO:0000313" key="4">
    <source>
        <dbReference type="EMBL" id="SAL83730.1"/>
    </source>
</evidence>
<dbReference type="EMBL" id="FCON02000143">
    <property type="protein sequence ID" value="SAL83730.1"/>
    <property type="molecule type" value="Genomic_DNA"/>
</dbReference>
<dbReference type="InterPro" id="IPR013094">
    <property type="entry name" value="AB_hydrolase_3"/>
</dbReference>
<evidence type="ECO:0000259" key="3">
    <source>
        <dbReference type="Pfam" id="PF07859"/>
    </source>
</evidence>
<dbReference type="Gene3D" id="3.40.50.1820">
    <property type="entry name" value="alpha/beta hydrolase"/>
    <property type="match status" value="1"/>
</dbReference>
<dbReference type="InterPro" id="IPR050300">
    <property type="entry name" value="GDXG_lipolytic_enzyme"/>
</dbReference>
<proteinExistence type="inferred from homology"/>
<keyword evidence="5" id="KW-1185">Reference proteome</keyword>
<evidence type="ECO:0000313" key="5">
    <source>
        <dbReference type="Proteomes" id="UP000054770"/>
    </source>
</evidence>
<dbReference type="FunFam" id="3.40.50.1820:FF:000089">
    <property type="entry name" value="Alpha/beta hydrolase"/>
    <property type="match status" value="1"/>
</dbReference>
<dbReference type="AlphaFoldDB" id="A0A158KT04"/>
<feature type="domain" description="Alpha/beta hydrolase fold-3" evidence="3">
    <location>
        <begin position="83"/>
        <end position="292"/>
    </location>
</feature>
<comment type="caution">
    <text evidence="4">The sequence shown here is derived from an EMBL/GenBank/DDBJ whole genome shotgun (WGS) entry which is preliminary data.</text>
</comment>
<organism evidence="4 5">
    <name type="scientific">Caballeronia choica</name>
    <dbReference type="NCBI Taxonomy" id="326476"/>
    <lineage>
        <taxon>Bacteria</taxon>
        <taxon>Pseudomonadati</taxon>
        <taxon>Pseudomonadota</taxon>
        <taxon>Betaproteobacteria</taxon>
        <taxon>Burkholderiales</taxon>
        <taxon>Burkholderiaceae</taxon>
        <taxon>Caballeronia</taxon>
    </lineage>
</organism>
<keyword evidence="2" id="KW-0378">Hydrolase</keyword>
<gene>
    <name evidence="4" type="ORF">AWB68_07025</name>
</gene>
<dbReference type="RefSeq" id="WP_087648901.1">
    <property type="nucleotide sequence ID" value="NZ_FCON02000143.1"/>
</dbReference>
<dbReference type="PROSITE" id="PS01173">
    <property type="entry name" value="LIPASE_GDXG_HIS"/>
    <property type="match status" value="1"/>
</dbReference>
<sequence>MPLNLKIAQILDMVARANRPPYHTLTAQQARAAYAMSAQILDIAPVPMFDVEDFDVPTRDAATIRARLFFPFEPSWAQPAPVLMYFHGGGFTVGSIATHDALCRKLACDAGCVVASVDYRLAPEHKFPIAVNDAFDALQWLHGKAETLGIDPARMAIGGDSAGGTLAAVCAVLARDAGLALRLQLLIYPGVSARQQTGSHARLAEGFLLSGETIQWFFAQYLNDDSDRDDWRFAPLDAARGQPDFAGVAPAWIAAADHDPLFDEDIAYAEKLEAAGVPVTLKRYEGMIHEFFKMGGFVPEVAGAHADAVRALRLALDA</sequence>
<comment type="similarity">
    <text evidence="1">Belongs to the 'GDXG' lipolytic enzyme family.</text>
</comment>
<evidence type="ECO:0000256" key="1">
    <source>
        <dbReference type="ARBA" id="ARBA00010515"/>
    </source>
</evidence>
<dbReference type="PANTHER" id="PTHR48081:SF8">
    <property type="entry name" value="ALPHA_BETA HYDROLASE FOLD-3 DOMAIN-CONTAINING PROTEIN-RELATED"/>
    <property type="match status" value="1"/>
</dbReference>
<dbReference type="SUPFAM" id="SSF53474">
    <property type="entry name" value="alpha/beta-Hydrolases"/>
    <property type="match status" value="1"/>
</dbReference>
<dbReference type="GO" id="GO:0016787">
    <property type="term" value="F:hydrolase activity"/>
    <property type="evidence" value="ECO:0007669"/>
    <property type="project" value="UniProtKB-KW"/>
</dbReference>
<dbReference type="Pfam" id="PF07859">
    <property type="entry name" value="Abhydrolase_3"/>
    <property type="match status" value="1"/>
</dbReference>
<dbReference type="OrthoDB" id="9794445at2"/>
<dbReference type="InterPro" id="IPR002168">
    <property type="entry name" value="Lipase_GDXG_HIS_AS"/>
</dbReference>
<dbReference type="PANTHER" id="PTHR48081">
    <property type="entry name" value="AB HYDROLASE SUPERFAMILY PROTEIN C4A8.06C"/>
    <property type="match status" value="1"/>
</dbReference>
<accession>A0A158KT04</accession>